<evidence type="ECO:0000256" key="3">
    <source>
        <dbReference type="SAM" id="SignalP"/>
    </source>
</evidence>
<dbReference type="EMBL" id="KN716823">
    <property type="protein sequence ID" value="KJH41442.1"/>
    <property type="molecule type" value="Genomic_DNA"/>
</dbReference>
<dbReference type="CDD" id="cd00033">
    <property type="entry name" value="CCP"/>
    <property type="match status" value="1"/>
</dbReference>
<reference evidence="5 6" key="1">
    <citation type="submission" date="2013-11" db="EMBL/GenBank/DDBJ databases">
        <title>Draft genome of the bovine lungworm Dictyocaulus viviparus.</title>
        <authorList>
            <person name="Mitreva M."/>
        </authorList>
    </citation>
    <scope>NUCLEOTIDE SEQUENCE [LARGE SCALE GENOMIC DNA]</scope>
    <source>
        <strain evidence="5 6">HannoverDv2000</strain>
    </source>
</reference>
<protein>
    <submittedName>
        <fullName evidence="5">Sushi domain protein</fullName>
    </submittedName>
</protein>
<dbReference type="Proteomes" id="UP000053766">
    <property type="component" value="Unassembled WGS sequence"/>
</dbReference>
<reference evidence="6" key="2">
    <citation type="journal article" date="2016" name="Sci. Rep.">
        <title>Dictyocaulus viviparus genome, variome and transcriptome elucidate lungworm biology and support future intervention.</title>
        <authorList>
            <person name="McNulty S.N."/>
            <person name="Strube C."/>
            <person name="Rosa B.A."/>
            <person name="Martin J.C."/>
            <person name="Tyagi R."/>
            <person name="Choi Y.J."/>
            <person name="Wang Q."/>
            <person name="Hallsworth Pepin K."/>
            <person name="Zhang X."/>
            <person name="Ozersky P."/>
            <person name="Wilson R.K."/>
            <person name="Sternberg P.W."/>
            <person name="Gasser R.B."/>
            <person name="Mitreva M."/>
        </authorList>
    </citation>
    <scope>NUCLEOTIDE SEQUENCE [LARGE SCALE GENOMIC DNA]</scope>
    <source>
        <strain evidence="6">HannoverDv2000</strain>
    </source>
</reference>
<gene>
    <name evidence="5" type="ORF">DICVIV_12576</name>
</gene>
<keyword evidence="1 2" id="KW-1015">Disulfide bond</keyword>
<dbReference type="InterPro" id="IPR035976">
    <property type="entry name" value="Sushi/SCR/CCP_sf"/>
</dbReference>
<sequence>MSTVKLNILQCVVGLAIIRSNVLAVACPEVKPPVGGMITSTGQILEGSTVTASCNNGGTMNGPAILTCIGGQWYPREFGTCMENSLNAIPMPTSAASQALGGVHDFLQTP</sequence>
<accession>A0A0D8XCE6</accession>
<comment type="caution">
    <text evidence="2">Lacks conserved residue(s) required for the propagation of feature annotation.</text>
</comment>
<dbReference type="Gene3D" id="2.10.70.10">
    <property type="entry name" value="Complement Module, domain 1"/>
    <property type="match status" value="1"/>
</dbReference>
<keyword evidence="6" id="KW-1185">Reference proteome</keyword>
<evidence type="ECO:0000256" key="1">
    <source>
        <dbReference type="ARBA" id="ARBA00023157"/>
    </source>
</evidence>
<dbReference type="InterPro" id="IPR000436">
    <property type="entry name" value="Sushi_SCR_CCP_dom"/>
</dbReference>
<feature type="disulfide bond" evidence="2">
    <location>
        <begin position="54"/>
        <end position="81"/>
    </location>
</feature>
<evidence type="ECO:0000259" key="4">
    <source>
        <dbReference type="PROSITE" id="PS50923"/>
    </source>
</evidence>
<evidence type="ECO:0000256" key="2">
    <source>
        <dbReference type="PROSITE-ProRule" id="PRU00302"/>
    </source>
</evidence>
<evidence type="ECO:0000313" key="5">
    <source>
        <dbReference type="EMBL" id="KJH41442.1"/>
    </source>
</evidence>
<keyword evidence="3" id="KW-0732">Signal</keyword>
<dbReference type="Pfam" id="PF00084">
    <property type="entry name" value="Sushi"/>
    <property type="match status" value="1"/>
</dbReference>
<evidence type="ECO:0000313" key="6">
    <source>
        <dbReference type="Proteomes" id="UP000053766"/>
    </source>
</evidence>
<keyword evidence="2" id="KW-0768">Sushi</keyword>
<dbReference type="SUPFAM" id="SSF57535">
    <property type="entry name" value="Complement control module/SCR domain"/>
    <property type="match status" value="1"/>
</dbReference>
<feature type="signal peptide" evidence="3">
    <location>
        <begin position="1"/>
        <end position="24"/>
    </location>
</feature>
<proteinExistence type="predicted"/>
<feature type="chain" id="PRO_5002335715" evidence="3">
    <location>
        <begin position="25"/>
        <end position="110"/>
    </location>
</feature>
<organism evidence="5 6">
    <name type="scientific">Dictyocaulus viviparus</name>
    <name type="common">Bovine lungworm</name>
    <dbReference type="NCBI Taxonomy" id="29172"/>
    <lineage>
        <taxon>Eukaryota</taxon>
        <taxon>Metazoa</taxon>
        <taxon>Ecdysozoa</taxon>
        <taxon>Nematoda</taxon>
        <taxon>Chromadorea</taxon>
        <taxon>Rhabditida</taxon>
        <taxon>Rhabditina</taxon>
        <taxon>Rhabditomorpha</taxon>
        <taxon>Strongyloidea</taxon>
        <taxon>Metastrongylidae</taxon>
        <taxon>Dictyocaulus</taxon>
    </lineage>
</organism>
<feature type="domain" description="Sushi" evidence="4">
    <location>
        <begin position="25"/>
        <end position="83"/>
    </location>
</feature>
<dbReference type="PROSITE" id="PS50923">
    <property type="entry name" value="SUSHI"/>
    <property type="match status" value="1"/>
</dbReference>
<dbReference type="AlphaFoldDB" id="A0A0D8XCE6"/>
<dbReference type="SMART" id="SM00032">
    <property type="entry name" value="CCP"/>
    <property type="match status" value="1"/>
</dbReference>
<name>A0A0D8XCE6_DICVI</name>